<dbReference type="PANTHER" id="PTHR40621:SF6">
    <property type="entry name" value="AP-1-LIKE TRANSCRIPTION FACTOR YAP1-RELATED"/>
    <property type="match status" value="1"/>
</dbReference>
<comment type="caution">
    <text evidence="7">The sequence shown here is derived from an EMBL/GenBank/DDBJ whole genome shotgun (WGS) entry which is preliminary data.</text>
</comment>
<dbReference type="InterPro" id="IPR046347">
    <property type="entry name" value="bZIP_sf"/>
</dbReference>
<accession>A0A2B7Z3T7</accession>
<dbReference type="OrthoDB" id="5380163at2759"/>
<feature type="region of interest" description="Disordered" evidence="5">
    <location>
        <begin position="63"/>
        <end position="197"/>
    </location>
</feature>
<keyword evidence="8" id="KW-1185">Reference proteome</keyword>
<feature type="compositionally biased region" description="Acidic residues" evidence="5">
    <location>
        <begin position="104"/>
        <end position="119"/>
    </location>
</feature>
<feature type="region of interest" description="Disordered" evidence="5">
    <location>
        <begin position="400"/>
        <end position="450"/>
    </location>
</feature>
<dbReference type="PROSITE" id="PS00036">
    <property type="entry name" value="BZIP_BASIC"/>
    <property type="match status" value="1"/>
</dbReference>
<name>A0A2B7Z3T7_POLH7</name>
<keyword evidence="3" id="KW-0539">Nucleus</keyword>
<dbReference type="Gene3D" id="1.10.238.100">
    <property type="entry name" value="YAP1 redox domain. Chain B"/>
    <property type="match status" value="1"/>
</dbReference>
<dbReference type="GO" id="GO:0000976">
    <property type="term" value="F:transcription cis-regulatory region binding"/>
    <property type="evidence" value="ECO:0007669"/>
    <property type="project" value="InterPro"/>
</dbReference>
<feature type="compositionally biased region" description="Polar residues" evidence="5">
    <location>
        <begin position="431"/>
        <end position="446"/>
    </location>
</feature>
<feature type="domain" description="BZIP" evidence="6">
    <location>
        <begin position="172"/>
        <end position="235"/>
    </location>
</feature>
<dbReference type="PANTHER" id="PTHR40621">
    <property type="entry name" value="TRANSCRIPTION FACTOR KAPC-RELATED"/>
    <property type="match status" value="1"/>
</dbReference>
<protein>
    <recommendedName>
        <fullName evidence="6">BZIP domain-containing protein</fullName>
    </recommendedName>
</protein>
<dbReference type="Pfam" id="PF08601">
    <property type="entry name" value="PAP1"/>
    <property type="match status" value="1"/>
</dbReference>
<proteinExistence type="inferred from homology"/>
<dbReference type="SMART" id="SM00338">
    <property type="entry name" value="BRLZ"/>
    <property type="match status" value="1"/>
</dbReference>
<sequence>MSSIDSIYQRSLYLSPEQQDLLVAALSSADQAPKNQKGAPMKSEPYLALTELHTNTNMQRGLQAHRQPLTTVAPGQELFESPTDNAPGSADLGFGGDDSPFLDFDFDVDFDPDETEDLIGDLPSGTNGSEEPETREKRKSIDGNQDNEEGGKKRKENEEKVAKKPGRKPLTSEPTTKRKAQNRAAQRAFRERKEKHLKDLETKVEELEQRSESTDQENNLLRAQVARLQVELREYRKRLSWIGNTNGPSSTSSSAGRGMDLRNNSQLTNANDFSFDFPKFGDLPSSHMFNNGTLAKTQGSARASTTERNVPGVLGRNSIPGTNAISQNRQLSSGGNSPATSLNPRSSVGTPSSNGRGANDSGIENFGGLYDKAANPNTNISYPASVSSLPLTGIEHATNSGYRTQNYGSSNVSNSDSPSSSESQPCHVSSMATSPEPSLNSPSTGKMNEYSAPMAGNNTFKRQFTDGEKSFYEKLGEACGCVENPVPAALSGSNHSHKCPDQNNASGNTVPAFDWLVEQNGGQFDPVLFNDYRDPQEAVLSQEFGGFFNDAFPLNDFNAPLNTFGEAAAVPPPKNLIQQIDKRLEGDEEEVVPAEDRSQMMTCTKIWDRLQSMEKFRNGEIDVDSLCTELRTKARCSEGGVVVNQSDVEDIMSRAT</sequence>
<evidence type="ECO:0000256" key="2">
    <source>
        <dbReference type="ARBA" id="ARBA00004496"/>
    </source>
</evidence>
<evidence type="ECO:0000313" key="8">
    <source>
        <dbReference type="Proteomes" id="UP000224634"/>
    </source>
</evidence>
<dbReference type="GO" id="GO:0001228">
    <property type="term" value="F:DNA-binding transcription activator activity, RNA polymerase II-specific"/>
    <property type="evidence" value="ECO:0007669"/>
    <property type="project" value="TreeGrafter"/>
</dbReference>
<evidence type="ECO:0000256" key="5">
    <source>
        <dbReference type="SAM" id="MobiDB-lite"/>
    </source>
</evidence>
<dbReference type="GO" id="GO:0090575">
    <property type="term" value="C:RNA polymerase II transcription regulator complex"/>
    <property type="evidence" value="ECO:0007669"/>
    <property type="project" value="TreeGrafter"/>
</dbReference>
<dbReference type="Gene3D" id="1.20.5.170">
    <property type="match status" value="1"/>
</dbReference>
<evidence type="ECO:0000313" key="7">
    <source>
        <dbReference type="EMBL" id="PGH27722.1"/>
    </source>
</evidence>
<dbReference type="EMBL" id="PDNA01000004">
    <property type="protein sequence ID" value="PGH27722.1"/>
    <property type="molecule type" value="Genomic_DNA"/>
</dbReference>
<dbReference type="SUPFAM" id="SSF111430">
    <property type="entry name" value="YAP1 redox domain"/>
    <property type="match status" value="1"/>
</dbReference>
<feature type="compositionally biased region" description="Basic and acidic residues" evidence="5">
    <location>
        <begin position="132"/>
        <end position="141"/>
    </location>
</feature>
<gene>
    <name evidence="7" type="ORF">AJ80_00509</name>
</gene>
<dbReference type="Proteomes" id="UP000224634">
    <property type="component" value="Unassembled WGS sequence"/>
</dbReference>
<dbReference type="PROSITE" id="PS50217">
    <property type="entry name" value="BZIP"/>
    <property type="match status" value="1"/>
</dbReference>
<feature type="region of interest" description="Disordered" evidence="5">
    <location>
        <begin position="246"/>
        <end position="265"/>
    </location>
</feature>
<evidence type="ECO:0000256" key="4">
    <source>
        <dbReference type="ARBA" id="ARBA00038132"/>
    </source>
</evidence>
<feature type="compositionally biased region" description="Polar residues" evidence="5">
    <location>
        <begin position="319"/>
        <end position="356"/>
    </location>
</feature>
<dbReference type="InterPro" id="IPR004827">
    <property type="entry name" value="bZIP"/>
</dbReference>
<feature type="compositionally biased region" description="Polar residues" evidence="5">
    <location>
        <begin position="291"/>
        <end position="308"/>
    </location>
</feature>
<dbReference type="Pfam" id="PF00170">
    <property type="entry name" value="bZIP_1"/>
    <property type="match status" value="1"/>
</dbReference>
<feature type="region of interest" description="Disordered" evidence="5">
    <location>
        <begin position="291"/>
        <end position="361"/>
    </location>
</feature>
<evidence type="ECO:0000256" key="1">
    <source>
        <dbReference type="ARBA" id="ARBA00004123"/>
    </source>
</evidence>
<feature type="compositionally biased region" description="Basic and acidic residues" evidence="5">
    <location>
        <begin position="188"/>
        <end position="197"/>
    </location>
</feature>
<evidence type="ECO:0000259" key="6">
    <source>
        <dbReference type="PROSITE" id="PS50217"/>
    </source>
</evidence>
<evidence type="ECO:0000256" key="3">
    <source>
        <dbReference type="ARBA" id="ARBA00023242"/>
    </source>
</evidence>
<comment type="subcellular location">
    <subcellularLocation>
        <location evidence="2">Cytoplasm</location>
    </subcellularLocation>
    <subcellularLocation>
        <location evidence="1">Nucleus</location>
    </subcellularLocation>
</comment>
<feature type="compositionally biased region" description="Low complexity" evidence="5">
    <location>
        <begin position="409"/>
        <end position="430"/>
    </location>
</feature>
<dbReference type="STRING" id="1447883.A0A2B7Z3T7"/>
<dbReference type="GO" id="GO:0005737">
    <property type="term" value="C:cytoplasm"/>
    <property type="evidence" value="ECO:0007669"/>
    <property type="project" value="UniProtKB-SubCell"/>
</dbReference>
<dbReference type="InterPro" id="IPR023167">
    <property type="entry name" value="Yap1_redox_dom_sf"/>
</dbReference>
<dbReference type="InterPro" id="IPR050936">
    <property type="entry name" value="AP-1-like"/>
</dbReference>
<reference evidence="7 8" key="1">
    <citation type="submission" date="2017-10" db="EMBL/GenBank/DDBJ databases">
        <title>Comparative genomics in systemic dimorphic fungi from Ajellomycetaceae.</title>
        <authorList>
            <person name="Munoz J.F."/>
            <person name="Mcewen J.G."/>
            <person name="Clay O.K."/>
            <person name="Cuomo C.A."/>
        </authorList>
    </citation>
    <scope>NUCLEOTIDE SEQUENCE [LARGE SCALE GENOMIC DNA]</scope>
    <source>
        <strain evidence="7 8">UAMH7299</strain>
    </source>
</reference>
<dbReference type="FunFam" id="1.20.5.170:FF:000067">
    <property type="entry name" value="BZIP transcription factor"/>
    <property type="match status" value="1"/>
</dbReference>
<organism evidence="7 8">
    <name type="scientific">Polytolypa hystricis (strain UAMH7299)</name>
    <dbReference type="NCBI Taxonomy" id="1447883"/>
    <lineage>
        <taxon>Eukaryota</taxon>
        <taxon>Fungi</taxon>
        <taxon>Dikarya</taxon>
        <taxon>Ascomycota</taxon>
        <taxon>Pezizomycotina</taxon>
        <taxon>Eurotiomycetes</taxon>
        <taxon>Eurotiomycetidae</taxon>
        <taxon>Onygenales</taxon>
        <taxon>Onygenales incertae sedis</taxon>
        <taxon>Polytolypa</taxon>
    </lineage>
</organism>
<dbReference type="GO" id="GO:0034599">
    <property type="term" value="P:cellular response to oxidative stress"/>
    <property type="evidence" value="ECO:0007669"/>
    <property type="project" value="UniProtKB-ARBA"/>
</dbReference>
<comment type="similarity">
    <text evidence="4">Belongs to the bZIP family. YAP subfamily.</text>
</comment>
<dbReference type="AlphaFoldDB" id="A0A2B7Z3T7"/>
<dbReference type="SUPFAM" id="SSF57959">
    <property type="entry name" value="Leucine zipper domain"/>
    <property type="match status" value="1"/>
</dbReference>
<dbReference type="InterPro" id="IPR013910">
    <property type="entry name" value="TF_PAP1"/>
</dbReference>
<dbReference type="CDD" id="cd14688">
    <property type="entry name" value="bZIP_YAP"/>
    <property type="match status" value="1"/>
</dbReference>
<feature type="compositionally biased region" description="Basic and acidic residues" evidence="5">
    <location>
        <begin position="149"/>
        <end position="162"/>
    </location>
</feature>